<evidence type="ECO:0000256" key="4">
    <source>
        <dbReference type="ARBA" id="ARBA00022723"/>
    </source>
</evidence>
<keyword evidence="9 12" id="KW-0472">Membrane</keyword>
<keyword evidence="5 12" id="KW-1133">Transmembrane helix</keyword>
<feature type="transmembrane region" description="Helical" evidence="12">
    <location>
        <begin position="62"/>
        <end position="79"/>
    </location>
</feature>
<dbReference type="InterPro" id="IPR003780">
    <property type="entry name" value="COX15/CtaA_fam"/>
</dbReference>
<feature type="transmembrane region" description="Helical" evidence="12">
    <location>
        <begin position="276"/>
        <end position="300"/>
    </location>
</feature>
<reference evidence="14" key="1">
    <citation type="journal article" date="2022" name="Int. J. Syst. Evol. Microbiol.">
        <title>Anaeromyxobacter oryzae sp. nov., Anaeromyxobacter diazotrophicus sp. nov. and Anaeromyxobacter paludicola sp. nov., isolated from paddy soils.</title>
        <authorList>
            <person name="Itoh H."/>
            <person name="Xu Z."/>
            <person name="Mise K."/>
            <person name="Masuda Y."/>
            <person name="Ushijima N."/>
            <person name="Hayakawa C."/>
            <person name="Shiratori Y."/>
            <person name="Senoo K."/>
        </authorList>
    </citation>
    <scope>NUCLEOTIDE SEQUENCE [LARGE SCALE GENOMIC DNA]</scope>
    <source>
        <strain evidence="14">Red232</strain>
    </source>
</reference>
<evidence type="ECO:0000256" key="5">
    <source>
        <dbReference type="ARBA" id="ARBA00022989"/>
    </source>
</evidence>
<feature type="transmembrane region" description="Helical" evidence="12">
    <location>
        <begin position="91"/>
        <end position="115"/>
    </location>
</feature>
<evidence type="ECO:0000313" key="14">
    <source>
        <dbReference type="Proteomes" id="UP001162891"/>
    </source>
</evidence>
<evidence type="ECO:0000256" key="3">
    <source>
        <dbReference type="ARBA" id="ARBA00022692"/>
    </source>
</evidence>
<keyword evidence="10" id="KW-1015">Disulfide bond</keyword>
<dbReference type="RefSeq" id="WP_248362059.1">
    <property type="nucleotide sequence ID" value="NZ_AP025591.1"/>
</dbReference>
<dbReference type="PANTHER" id="PTHR35457">
    <property type="entry name" value="HEME A SYNTHASE"/>
    <property type="match status" value="1"/>
</dbReference>
<evidence type="ECO:0000256" key="10">
    <source>
        <dbReference type="ARBA" id="ARBA00023157"/>
    </source>
</evidence>
<keyword evidence="4" id="KW-0479">Metal-binding</keyword>
<keyword evidence="8" id="KW-0350">Heme biosynthesis</keyword>
<keyword evidence="14" id="KW-1185">Reference proteome</keyword>
<accession>A0ABM7WW63</accession>
<proteinExistence type="predicted"/>
<evidence type="ECO:0000256" key="8">
    <source>
        <dbReference type="ARBA" id="ARBA00023133"/>
    </source>
</evidence>
<evidence type="ECO:0000256" key="1">
    <source>
        <dbReference type="ARBA" id="ARBA00004141"/>
    </source>
</evidence>
<dbReference type="InterPro" id="IPR050450">
    <property type="entry name" value="COX15/CtaA_HemeA_synthase"/>
</dbReference>
<feature type="transmembrane region" description="Helical" evidence="12">
    <location>
        <begin position="162"/>
        <end position="185"/>
    </location>
</feature>
<keyword evidence="7" id="KW-0408">Iron</keyword>
<name>A0ABM7WW63_9BACT</name>
<protein>
    <submittedName>
        <fullName evidence="13">Cytochrome oxidase assembly protein</fullName>
    </submittedName>
</protein>
<feature type="transmembrane region" description="Helical" evidence="12">
    <location>
        <begin position="248"/>
        <end position="270"/>
    </location>
</feature>
<dbReference type="EMBL" id="AP025591">
    <property type="protein sequence ID" value="BDG03751.1"/>
    <property type="molecule type" value="Genomic_DNA"/>
</dbReference>
<gene>
    <name evidence="13" type="ORF">AMOR_27470</name>
</gene>
<dbReference type="PANTHER" id="PTHR35457:SF1">
    <property type="entry name" value="HEME A SYNTHASE"/>
    <property type="match status" value="1"/>
</dbReference>
<evidence type="ECO:0000256" key="7">
    <source>
        <dbReference type="ARBA" id="ARBA00023004"/>
    </source>
</evidence>
<feature type="transmembrane region" description="Helical" evidence="12">
    <location>
        <begin position="7"/>
        <end position="24"/>
    </location>
</feature>
<dbReference type="Proteomes" id="UP001162891">
    <property type="component" value="Chromosome"/>
</dbReference>
<evidence type="ECO:0000256" key="12">
    <source>
        <dbReference type="SAM" id="Phobius"/>
    </source>
</evidence>
<evidence type="ECO:0000313" key="13">
    <source>
        <dbReference type="EMBL" id="BDG03751.1"/>
    </source>
</evidence>
<evidence type="ECO:0000256" key="11">
    <source>
        <dbReference type="ARBA" id="ARBA00023444"/>
    </source>
</evidence>
<evidence type="ECO:0000256" key="9">
    <source>
        <dbReference type="ARBA" id="ARBA00023136"/>
    </source>
</evidence>
<sequence length="317" mass="32549">MRSFQRFAWGVLAYNLAVVAWGAFVRATGSGAGCGSHWPLCNGEVVPRGHTVETAIEFTHRATSGLALLLVVGLVVWAVRAFPRGHAARAGAFATAALIVVEALVGAGLVLFGWVAKDASAARGWVVAIHLTNTFLLLGAIALTGAFAEAPRGLAIRGRGPLAAVFVLGLAATILAGATGAIAALGDTLFPAVSFAEGLRQDLERGGHVLLRLRVLHPFAAIGAAIAVSACARAALRARPGPRVRRRAVALLVLVGVELVAGAANVGLLAPVPLQLVHLLVADLVWILLVLLGAATFAPAARAPEETRLRGVAVQHG</sequence>
<comment type="subcellular location">
    <subcellularLocation>
        <location evidence="1">Membrane</location>
        <topology evidence="1">Multi-pass membrane protein</topology>
    </subcellularLocation>
</comment>
<evidence type="ECO:0000256" key="2">
    <source>
        <dbReference type="ARBA" id="ARBA00022475"/>
    </source>
</evidence>
<keyword evidence="3 12" id="KW-0812">Transmembrane</keyword>
<evidence type="ECO:0000256" key="6">
    <source>
        <dbReference type="ARBA" id="ARBA00023002"/>
    </source>
</evidence>
<comment type="pathway">
    <text evidence="11">Porphyrin-containing compound metabolism.</text>
</comment>
<feature type="transmembrane region" description="Helical" evidence="12">
    <location>
        <begin position="215"/>
        <end position="236"/>
    </location>
</feature>
<keyword evidence="2" id="KW-1003">Cell membrane</keyword>
<dbReference type="Pfam" id="PF02628">
    <property type="entry name" value="COX15-CtaA"/>
    <property type="match status" value="1"/>
</dbReference>
<organism evidence="13 14">
    <name type="scientific">Anaeromyxobacter oryzae</name>
    <dbReference type="NCBI Taxonomy" id="2918170"/>
    <lineage>
        <taxon>Bacteria</taxon>
        <taxon>Pseudomonadati</taxon>
        <taxon>Myxococcota</taxon>
        <taxon>Myxococcia</taxon>
        <taxon>Myxococcales</taxon>
        <taxon>Cystobacterineae</taxon>
        <taxon>Anaeromyxobacteraceae</taxon>
        <taxon>Anaeromyxobacter</taxon>
    </lineage>
</organism>
<keyword evidence="6" id="KW-0560">Oxidoreductase</keyword>
<feature type="transmembrane region" description="Helical" evidence="12">
    <location>
        <begin position="127"/>
        <end position="150"/>
    </location>
</feature>